<dbReference type="PROSITE" id="PS00616">
    <property type="entry name" value="HIS_ACID_PHOSPHAT_1"/>
    <property type="match status" value="1"/>
</dbReference>
<dbReference type="InterPro" id="IPR050645">
    <property type="entry name" value="Histidine_acid_phosphatase"/>
</dbReference>
<evidence type="ECO:0000313" key="4">
    <source>
        <dbReference type="EMBL" id="CAG4895066.1"/>
    </source>
</evidence>
<gene>
    <name evidence="4" type="primary">appA_2</name>
    <name evidence="4" type="ORF">LMG31841_02062</name>
</gene>
<organism evidence="4 5">
    <name type="scientific">Paraburkholderia saeva</name>
    <dbReference type="NCBI Taxonomy" id="2777537"/>
    <lineage>
        <taxon>Bacteria</taxon>
        <taxon>Pseudomonadati</taxon>
        <taxon>Pseudomonadota</taxon>
        <taxon>Betaproteobacteria</taxon>
        <taxon>Burkholderiales</taxon>
        <taxon>Burkholderiaceae</taxon>
        <taxon>Paraburkholderia</taxon>
    </lineage>
</organism>
<dbReference type="PANTHER" id="PTHR11567:SF110">
    <property type="entry name" value="2-PHOSPHOXYLOSE PHOSPHATASE 1"/>
    <property type="match status" value="1"/>
</dbReference>
<proteinExistence type="inferred from homology"/>
<dbReference type="GO" id="GO:0030288">
    <property type="term" value="C:outer membrane-bounded periplasmic space"/>
    <property type="evidence" value="ECO:0007669"/>
    <property type="project" value="TreeGrafter"/>
</dbReference>
<evidence type="ECO:0000256" key="3">
    <source>
        <dbReference type="SAM" id="MobiDB-lite"/>
    </source>
</evidence>
<dbReference type="AlphaFoldDB" id="A0A9N8X1I0"/>
<evidence type="ECO:0000256" key="1">
    <source>
        <dbReference type="ARBA" id="ARBA00005375"/>
    </source>
</evidence>
<protein>
    <submittedName>
        <fullName evidence="4">Periplasmic AppA protein</fullName>
    </submittedName>
</protein>
<keyword evidence="5" id="KW-1185">Reference proteome</keyword>
<name>A0A9N8X1I0_9BURK</name>
<keyword evidence="2" id="KW-0378">Hydrolase</keyword>
<dbReference type="InterPro" id="IPR033379">
    <property type="entry name" value="Acid_Pase_AS"/>
</dbReference>
<reference evidence="4" key="1">
    <citation type="submission" date="2021-04" db="EMBL/GenBank/DDBJ databases">
        <authorList>
            <person name="Vanwijnsberghe S."/>
        </authorList>
    </citation>
    <scope>NUCLEOTIDE SEQUENCE</scope>
    <source>
        <strain evidence="4">LMG 31841</strain>
    </source>
</reference>
<dbReference type="GO" id="GO:0050308">
    <property type="term" value="F:sugar-phosphatase activity"/>
    <property type="evidence" value="ECO:0007669"/>
    <property type="project" value="TreeGrafter"/>
</dbReference>
<dbReference type="Proteomes" id="UP000789704">
    <property type="component" value="Unassembled WGS sequence"/>
</dbReference>
<sequence>MSKQTAPTDPVLPTDNGQSGIPPEHPAAASRILCARPVTRRAGAFIYRCGVAVALTATLGMAACTAPLTAARAPGADAQGGQPWQLESVVIVSRHGVRSPTHTRPPLAQLSSQSWPTWPVQPGQLTERGAALVEQMGRYYGAWLREQHVLPTGTCPAPGQVYGWADVDQRTRLTGDVLLRGIAPDCGLGAAHEASLDKADPLFHSTESGVCPLDPQRARKAIDARLGSGGLSGLSSTYAATLGRMSEVLQFTASPLCPASAQPGQCRFEALQNRVEIDADGRHMRLDGPLGIASTVSEVFLLEHAQGFPADQVAWGRISDAADWHRLLQAHNAQFDLMAKTPYLAQRKGTPLLADVTAALEQNDAATHAPAGNRVYVLGAHDTNLANLAGMLQLDWMLPDQPDNTPPGGALVFSRWRDPASATDYVTVELVYQSLEQLRDQTALSIAVPPRHVSLPVPGCQDPAHQNACRLQDFSRVVKQVLAPDCIGRP</sequence>
<comment type="similarity">
    <text evidence="1">Belongs to the histidine acid phosphatase family.</text>
</comment>
<comment type="caution">
    <text evidence="4">The sequence shown here is derived from an EMBL/GenBank/DDBJ whole genome shotgun (WGS) entry which is preliminary data.</text>
</comment>
<evidence type="ECO:0000313" key="5">
    <source>
        <dbReference type="Proteomes" id="UP000789704"/>
    </source>
</evidence>
<dbReference type="EMBL" id="CAJQZC010000003">
    <property type="protein sequence ID" value="CAG4895066.1"/>
    <property type="molecule type" value="Genomic_DNA"/>
</dbReference>
<dbReference type="RefSeq" id="WP_228876104.1">
    <property type="nucleotide sequence ID" value="NZ_CAJQZC010000003.1"/>
</dbReference>
<dbReference type="Gene3D" id="3.40.50.1240">
    <property type="entry name" value="Phosphoglycerate mutase-like"/>
    <property type="match status" value="2"/>
</dbReference>
<dbReference type="PANTHER" id="PTHR11567">
    <property type="entry name" value="ACID PHOSPHATASE-RELATED"/>
    <property type="match status" value="1"/>
</dbReference>
<feature type="region of interest" description="Disordered" evidence="3">
    <location>
        <begin position="1"/>
        <end position="25"/>
    </location>
</feature>
<evidence type="ECO:0000256" key="2">
    <source>
        <dbReference type="ARBA" id="ARBA00022801"/>
    </source>
</evidence>
<dbReference type="Pfam" id="PF00328">
    <property type="entry name" value="His_Phos_2"/>
    <property type="match status" value="1"/>
</dbReference>
<dbReference type="SUPFAM" id="SSF53254">
    <property type="entry name" value="Phosphoglycerate mutase-like"/>
    <property type="match status" value="1"/>
</dbReference>
<dbReference type="InterPro" id="IPR029033">
    <property type="entry name" value="His_PPase_superfam"/>
</dbReference>
<accession>A0A9N8X1I0</accession>
<dbReference type="CDD" id="cd07061">
    <property type="entry name" value="HP_HAP_like"/>
    <property type="match status" value="1"/>
</dbReference>
<dbReference type="InterPro" id="IPR000560">
    <property type="entry name" value="His_Pase_clade-2"/>
</dbReference>